<keyword evidence="8 9" id="KW-0472">Membrane</keyword>
<evidence type="ECO:0000256" key="5">
    <source>
        <dbReference type="ARBA" id="ARBA00022692"/>
    </source>
</evidence>
<accession>A0A4S5BHD7</accession>
<keyword evidence="7 9" id="KW-1133">Transmembrane helix</keyword>
<comment type="caution">
    <text evidence="11">The sequence shown here is derived from an EMBL/GenBank/DDBJ whole genome shotgun (WGS) entry which is preliminary data.</text>
</comment>
<reference evidence="11 12" key="1">
    <citation type="submission" date="2019-04" db="EMBL/GenBank/DDBJ databases">
        <title>Lampropedia sp YIM MLB12 draf genome.</title>
        <authorList>
            <person name="Wang Y.-X."/>
        </authorList>
    </citation>
    <scope>NUCLEOTIDE SEQUENCE [LARGE SCALE GENOMIC DNA]</scope>
    <source>
        <strain evidence="11 12">YIM MLB12</strain>
    </source>
</reference>
<feature type="transmembrane region" description="Helical" evidence="9">
    <location>
        <begin position="45"/>
        <end position="67"/>
    </location>
</feature>
<keyword evidence="3" id="KW-1003">Cell membrane</keyword>
<keyword evidence="6" id="KW-0653">Protein transport</keyword>
<evidence type="ECO:0000259" key="10">
    <source>
        <dbReference type="Pfam" id="PF11356"/>
    </source>
</evidence>
<evidence type="ECO:0000256" key="2">
    <source>
        <dbReference type="ARBA" id="ARBA00022448"/>
    </source>
</evidence>
<evidence type="ECO:0000256" key="9">
    <source>
        <dbReference type="SAM" id="Phobius"/>
    </source>
</evidence>
<keyword evidence="4" id="KW-0997">Cell inner membrane</keyword>
<dbReference type="EMBL" id="SSWX01000020">
    <property type="protein sequence ID" value="THJ31784.1"/>
    <property type="molecule type" value="Genomic_DNA"/>
</dbReference>
<keyword evidence="5 9" id="KW-0812">Transmembrane</keyword>
<keyword evidence="2" id="KW-0813">Transport</keyword>
<dbReference type="GO" id="GO:0015031">
    <property type="term" value="P:protein transport"/>
    <property type="evidence" value="ECO:0007669"/>
    <property type="project" value="UniProtKB-KW"/>
</dbReference>
<evidence type="ECO:0000313" key="12">
    <source>
        <dbReference type="Proteomes" id="UP000306236"/>
    </source>
</evidence>
<dbReference type="AlphaFoldDB" id="A0A4S5BHD7"/>
<dbReference type="InterPro" id="IPR024961">
    <property type="entry name" value="T2SS_GspC_N"/>
</dbReference>
<dbReference type="GO" id="GO:0005886">
    <property type="term" value="C:plasma membrane"/>
    <property type="evidence" value="ECO:0007669"/>
    <property type="project" value="UniProtKB-SubCell"/>
</dbReference>
<evidence type="ECO:0000256" key="7">
    <source>
        <dbReference type="ARBA" id="ARBA00022989"/>
    </source>
</evidence>
<dbReference type="Pfam" id="PF11356">
    <property type="entry name" value="T2SSC"/>
    <property type="match status" value="1"/>
</dbReference>
<sequence length="222" mass="23126">MTIVWQPYCMDATQQSEYLGCAVVPFNRFVNHNRVMQISMLQNRLFQGVSTSAVWALAVGSVVYWVLSMPGAGAHEASGSVATNALVADSQGMRRLLGAIDAPVVAAEAAPAAATQLALVGVVAGTQSGQGAALIAVNGQPARTVRVGHRLQGEQGLYLQSLQGRVAYLGPDLAGPSTVELVLPEFKTNQVTPVAAARNATGRVLGSQPLPAAPLRQAENND</sequence>
<evidence type="ECO:0000256" key="3">
    <source>
        <dbReference type="ARBA" id="ARBA00022475"/>
    </source>
</evidence>
<feature type="domain" description="Type II secretion system protein GspC N-terminal" evidence="10">
    <location>
        <begin position="96"/>
        <end position="154"/>
    </location>
</feature>
<gene>
    <name evidence="11" type="ORF">E8K88_14160</name>
</gene>
<evidence type="ECO:0000256" key="6">
    <source>
        <dbReference type="ARBA" id="ARBA00022927"/>
    </source>
</evidence>
<dbReference type="Proteomes" id="UP000306236">
    <property type="component" value="Unassembled WGS sequence"/>
</dbReference>
<protein>
    <recommendedName>
        <fullName evidence="10">Type II secretion system protein GspC N-terminal domain-containing protein</fullName>
    </recommendedName>
</protein>
<organism evidence="11 12">
    <name type="scientific">Lampropedia aestuarii</name>
    <dbReference type="NCBI Taxonomy" id="2562762"/>
    <lineage>
        <taxon>Bacteria</taxon>
        <taxon>Pseudomonadati</taxon>
        <taxon>Pseudomonadota</taxon>
        <taxon>Betaproteobacteria</taxon>
        <taxon>Burkholderiales</taxon>
        <taxon>Comamonadaceae</taxon>
        <taxon>Lampropedia</taxon>
    </lineage>
</organism>
<evidence type="ECO:0000256" key="1">
    <source>
        <dbReference type="ARBA" id="ARBA00004533"/>
    </source>
</evidence>
<evidence type="ECO:0000256" key="4">
    <source>
        <dbReference type="ARBA" id="ARBA00022519"/>
    </source>
</evidence>
<evidence type="ECO:0000256" key="8">
    <source>
        <dbReference type="ARBA" id="ARBA00023136"/>
    </source>
</evidence>
<dbReference type="OrthoDB" id="9154044at2"/>
<proteinExistence type="predicted"/>
<keyword evidence="12" id="KW-1185">Reference proteome</keyword>
<comment type="subcellular location">
    <subcellularLocation>
        <location evidence="1">Cell inner membrane</location>
    </subcellularLocation>
</comment>
<name>A0A4S5BHD7_9BURK</name>
<evidence type="ECO:0000313" key="11">
    <source>
        <dbReference type="EMBL" id="THJ31784.1"/>
    </source>
</evidence>